<dbReference type="InterPro" id="IPR036465">
    <property type="entry name" value="vWFA_dom_sf"/>
</dbReference>
<protein>
    <recommendedName>
        <fullName evidence="2">VWFA domain-containing protein</fullName>
    </recommendedName>
</protein>
<organism evidence="3">
    <name type="scientific">Manihot esculenta</name>
    <name type="common">Cassava</name>
    <name type="synonym">Jatropha manihot</name>
    <dbReference type="NCBI Taxonomy" id="3983"/>
    <lineage>
        <taxon>Eukaryota</taxon>
        <taxon>Viridiplantae</taxon>
        <taxon>Streptophyta</taxon>
        <taxon>Embryophyta</taxon>
        <taxon>Tracheophyta</taxon>
        <taxon>Spermatophyta</taxon>
        <taxon>Magnoliopsida</taxon>
        <taxon>eudicotyledons</taxon>
        <taxon>Gunneridae</taxon>
        <taxon>Pentapetalae</taxon>
        <taxon>rosids</taxon>
        <taxon>fabids</taxon>
        <taxon>Malpighiales</taxon>
        <taxon>Euphorbiaceae</taxon>
        <taxon>Crotonoideae</taxon>
        <taxon>Manihoteae</taxon>
        <taxon>Manihot</taxon>
    </lineage>
</organism>
<dbReference type="PANTHER" id="PTHR10579">
    <property type="entry name" value="CALCIUM-ACTIVATED CHLORIDE CHANNEL REGULATOR"/>
    <property type="match status" value="1"/>
</dbReference>
<dbReference type="SUPFAM" id="SSF53300">
    <property type="entry name" value="vWA-like"/>
    <property type="match status" value="1"/>
</dbReference>
<evidence type="ECO:0000256" key="1">
    <source>
        <dbReference type="SAM" id="MobiDB-lite"/>
    </source>
</evidence>
<dbReference type="AlphaFoldDB" id="A0A199UBG4"/>
<evidence type="ECO:0000313" key="3">
    <source>
        <dbReference type="EMBL" id="OAY22009.1"/>
    </source>
</evidence>
<dbReference type="InterPro" id="IPR002035">
    <property type="entry name" value="VWF_A"/>
</dbReference>
<dbReference type="InterPro" id="IPR051266">
    <property type="entry name" value="CLCR"/>
</dbReference>
<reference evidence="3" key="1">
    <citation type="submission" date="2016-02" db="EMBL/GenBank/DDBJ databases">
        <title>WGS assembly of Manihot esculenta.</title>
        <authorList>
            <person name="Bredeson J.V."/>
            <person name="Prochnik S.E."/>
            <person name="Lyons J.B."/>
            <person name="Schmutz J."/>
            <person name="Grimwood J."/>
            <person name="Vrebalov J."/>
            <person name="Bart R.S."/>
            <person name="Amuge T."/>
            <person name="Ferguson M.E."/>
            <person name="Green R."/>
            <person name="Putnam N."/>
            <person name="Stites J."/>
            <person name="Rounsley S."/>
            <person name="Rokhsar D.S."/>
        </authorList>
    </citation>
    <scope>NUCLEOTIDE SEQUENCE [LARGE SCALE GENOMIC DNA]</scope>
    <source>
        <tissue evidence="3">Leaf</tissue>
    </source>
</reference>
<evidence type="ECO:0000259" key="2">
    <source>
        <dbReference type="PROSITE" id="PS50234"/>
    </source>
</evidence>
<dbReference type="Pfam" id="PF13519">
    <property type="entry name" value="VWA_2"/>
    <property type="match status" value="1"/>
</dbReference>
<accession>A0A199UBG4</accession>
<gene>
    <name evidence="3" type="ORF">MANES_S038000</name>
</gene>
<feature type="region of interest" description="Disordered" evidence="1">
    <location>
        <begin position="1"/>
        <end position="22"/>
    </location>
</feature>
<dbReference type="EMBL" id="KV450559">
    <property type="protein sequence ID" value="OAY22009.1"/>
    <property type="molecule type" value="Genomic_DNA"/>
</dbReference>
<proteinExistence type="predicted"/>
<name>A0A199UBG4_MANES</name>
<dbReference type="Gene3D" id="3.40.50.410">
    <property type="entry name" value="von Willebrand factor, type A domain"/>
    <property type="match status" value="1"/>
</dbReference>
<dbReference type="PANTHER" id="PTHR10579:SF129">
    <property type="entry name" value="OS01G0640200 PROTEIN"/>
    <property type="match status" value="1"/>
</dbReference>
<feature type="domain" description="VWFA" evidence="2">
    <location>
        <begin position="63"/>
        <end position="181"/>
    </location>
</feature>
<dbReference type="SMART" id="SM00327">
    <property type="entry name" value="VWA"/>
    <property type="match status" value="1"/>
</dbReference>
<dbReference type="PROSITE" id="PS50234">
    <property type="entry name" value="VWFA"/>
    <property type="match status" value="1"/>
</dbReference>
<sequence length="269" mass="28727">MSFNDDEQLVAPPDSGPKPTPIIQGRAQVVSKNKSTVPLEETKLRVLLEITGGDSSNDRPGLDLVAVLDVSGSMAGEKLAKVKTAMLFVIKKLSPIDRLSVVTFAGDATRLCPLCQITEDSQKFLENLVNGLNADGATNITAGLQTGLKIINDRNLSGGRSVGIMLMSDGEQNQGGDAAQVPVGKVPRFAARGDIESLRLFATPRMDKYLEQAKSFDEDPSKPLPSVDEDVKEEIAANPLGPIAGALSFYIQSAIQSLQAIEKIINRGR</sequence>